<name>A0A846WUQ3_9ACTN</name>
<comment type="caution">
    <text evidence="2">The sequence shown here is derived from an EMBL/GenBank/DDBJ whole genome shotgun (WGS) entry which is preliminary data.</text>
</comment>
<gene>
    <name evidence="2" type="ORF">HF999_00365</name>
</gene>
<evidence type="ECO:0000256" key="1">
    <source>
        <dbReference type="SAM" id="Phobius"/>
    </source>
</evidence>
<evidence type="ECO:0000313" key="2">
    <source>
        <dbReference type="EMBL" id="NKY16837.1"/>
    </source>
</evidence>
<keyword evidence="1" id="KW-0812">Transmembrane</keyword>
<dbReference type="AlphaFoldDB" id="A0A846WUQ3"/>
<sequence>MLETAIRWVAFFGGWLLVAGPLIQARLELEAEGQELSGIQSLLRATLPPSRLSRWWWLLPPLALYLTRRRQTAYLATLNEKLTPEQRHGLWHFFAVARAWMIVASGAFLIALKETYELAHHHHWPAPAFWGLCVIGIFGVNAANAATWNTPGHRSRA</sequence>
<reference evidence="2 3" key="1">
    <citation type="submission" date="2020-04" db="EMBL/GenBank/DDBJ databases">
        <title>MicrobeNet Type strains.</title>
        <authorList>
            <person name="Nicholson A.C."/>
        </authorList>
    </citation>
    <scope>NUCLEOTIDE SEQUENCE [LARGE SCALE GENOMIC DNA]</scope>
    <source>
        <strain evidence="2 3">DSM 44113</strain>
    </source>
</reference>
<evidence type="ECO:0000313" key="3">
    <source>
        <dbReference type="Proteomes" id="UP000582646"/>
    </source>
</evidence>
<keyword evidence="3" id="KW-1185">Reference proteome</keyword>
<proteinExistence type="predicted"/>
<keyword evidence="1" id="KW-0472">Membrane</keyword>
<evidence type="ECO:0008006" key="4">
    <source>
        <dbReference type="Google" id="ProtNLM"/>
    </source>
</evidence>
<organism evidence="2 3">
    <name type="scientific">Tsukamurella spumae</name>
    <dbReference type="NCBI Taxonomy" id="44753"/>
    <lineage>
        <taxon>Bacteria</taxon>
        <taxon>Bacillati</taxon>
        <taxon>Actinomycetota</taxon>
        <taxon>Actinomycetes</taxon>
        <taxon>Mycobacteriales</taxon>
        <taxon>Tsukamurellaceae</taxon>
        <taxon>Tsukamurella</taxon>
    </lineage>
</organism>
<dbReference type="EMBL" id="JAAXOQ010000001">
    <property type="protein sequence ID" value="NKY16837.1"/>
    <property type="molecule type" value="Genomic_DNA"/>
</dbReference>
<dbReference type="RefSeq" id="WP_168543961.1">
    <property type="nucleotide sequence ID" value="NZ_BAAAKS010000031.1"/>
</dbReference>
<feature type="transmembrane region" description="Helical" evidence="1">
    <location>
        <begin position="90"/>
        <end position="112"/>
    </location>
</feature>
<protein>
    <recommendedName>
        <fullName evidence="4">DUF4328 domain-containing protein</fullName>
    </recommendedName>
</protein>
<keyword evidence="1" id="KW-1133">Transmembrane helix</keyword>
<feature type="transmembrane region" description="Helical" evidence="1">
    <location>
        <begin position="124"/>
        <end position="146"/>
    </location>
</feature>
<dbReference type="Proteomes" id="UP000582646">
    <property type="component" value="Unassembled WGS sequence"/>
</dbReference>
<accession>A0A846WUQ3</accession>